<dbReference type="InterPro" id="IPR006094">
    <property type="entry name" value="Oxid_FAD_bind_N"/>
</dbReference>
<dbReference type="Pfam" id="PF01565">
    <property type="entry name" value="FAD_binding_4"/>
    <property type="match status" value="1"/>
</dbReference>
<dbReference type="InterPro" id="IPR051264">
    <property type="entry name" value="FAD-oxidored/transferase_4"/>
</dbReference>
<evidence type="ECO:0000256" key="3">
    <source>
        <dbReference type="ARBA" id="ARBA00022827"/>
    </source>
</evidence>
<evidence type="ECO:0000313" key="6">
    <source>
        <dbReference type="EMBL" id="KHQ51637.1"/>
    </source>
</evidence>
<dbReference type="Proteomes" id="UP000030960">
    <property type="component" value="Unassembled WGS sequence"/>
</dbReference>
<dbReference type="EMBL" id="JSUQ01000016">
    <property type="protein sequence ID" value="KHQ51637.1"/>
    <property type="molecule type" value="Genomic_DNA"/>
</dbReference>
<dbReference type="PANTHER" id="PTHR43716">
    <property type="entry name" value="D-2-HYDROXYGLUTARATE DEHYDROGENASE, MITOCHONDRIAL"/>
    <property type="match status" value="1"/>
</dbReference>
<dbReference type="SUPFAM" id="SSF55103">
    <property type="entry name" value="FAD-linked oxidases, C-terminal domain"/>
    <property type="match status" value="1"/>
</dbReference>
<comment type="cofactor">
    <cofactor evidence="1">
        <name>FAD</name>
        <dbReference type="ChEBI" id="CHEBI:57692"/>
    </cofactor>
</comment>
<dbReference type="Gene3D" id="3.30.70.2190">
    <property type="match status" value="1"/>
</dbReference>
<dbReference type="PATRIC" id="fig|1515334.3.peg.3825"/>
<sequence>MMGPAGIRTLTEPQDMAAYLQGVRGEVGRSPVVFLPETTDQVADCVRHCGQAGRPFVAQSGNTGLVGASVPDDVGDTAVLSLSRLRETFELDLANRSLRVSAGFRLSEVNDRLAEHGLFFPIDLGSDPMIGGMVATNTGGGRFLRYGDVRRNTLGLTVVLDDGVVLRLGSSVRKDNTGPDWKHLHIGSSGWFGTITEAILNLEPVVAEQATALVIPSSDEAMLTLLRHLETRAGPLLSAFEFMSRAAMGHAFRHAASLKNPFPRGEIPETALLVELSRPTRAPWDTPLQDVLEAVLAEAWDIADAPVADAFFGRPQEIWALRHALSEGVKAAGPLIAFDLGFTRDKVIAFRAAMTGLLGQNFPMVEICDFGHLGDGGLHFNLVKRDGPLDDEFERSLRDCVMDQAVRAFGGSFSAEHGIGPKNDRYFRMFGQQSTDLLEQSMRAVQRRHL</sequence>
<dbReference type="PANTHER" id="PTHR43716:SF1">
    <property type="entry name" value="D-2-HYDROXYGLUTARATE DEHYDROGENASE, MITOCHONDRIAL"/>
    <property type="match status" value="1"/>
</dbReference>
<dbReference type="Pfam" id="PF02913">
    <property type="entry name" value="FAD-oxidase_C"/>
    <property type="match status" value="1"/>
</dbReference>
<dbReference type="Gene3D" id="3.30.465.10">
    <property type="match status" value="1"/>
</dbReference>
<evidence type="ECO:0000313" key="7">
    <source>
        <dbReference type="Proteomes" id="UP000030960"/>
    </source>
</evidence>
<evidence type="ECO:0000256" key="1">
    <source>
        <dbReference type="ARBA" id="ARBA00001974"/>
    </source>
</evidence>
<evidence type="ECO:0000256" key="4">
    <source>
        <dbReference type="ARBA" id="ARBA00023002"/>
    </source>
</evidence>
<keyword evidence="3" id="KW-0274">FAD</keyword>
<name>A0A0B3RU67_9RHOB</name>
<comment type="caution">
    <text evidence="6">The sequence shown here is derived from an EMBL/GenBank/DDBJ whole genome shotgun (WGS) entry which is preliminary data.</text>
</comment>
<keyword evidence="2" id="KW-0285">Flavoprotein</keyword>
<dbReference type="SUPFAM" id="SSF56176">
    <property type="entry name" value="FAD-binding/transporter-associated domain-like"/>
    <property type="match status" value="1"/>
</dbReference>
<evidence type="ECO:0000259" key="5">
    <source>
        <dbReference type="PROSITE" id="PS51387"/>
    </source>
</evidence>
<dbReference type="Gene3D" id="3.30.43.10">
    <property type="entry name" value="Uridine Diphospho-n-acetylenolpyruvylglucosamine Reductase, domain 2"/>
    <property type="match status" value="1"/>
</dbReference>
<proteinExistence type="predicted"/>
<dbReference type="InterPro" id="IPR036318">
    <property type="entry name" value="FAD-bd_PCMH-like_sf"/>
</dbReference>
<dbReference type="PROSITE" id="PS51387">
    <property type="entry name" value="FAD_PCMH"/>
    <property type="match status" value="1"/>
</dbReference>
<dbReference type="InterPro" id="IPR016166">
    <property type="entry name" value="FAD-bd_PCMH"/>
</dbReference>
<dbReference type="RefSeq" id="WP_069086709.1">
    <property type="nucleotide sequence ID" value="NZ_JSUQ01000016.1"/>
</dbReference>
<dbReference type="GO" id="GO:0071949">
    <property type="term" value="F:FAD binding"/>
    <property type="evidence" value="ECO:0007669"/>
    <property type="project" value="InterPro"/>
</dbReference>
<reference evidence="6 7" key="1">
    <citation type="submission" date="2014-10" db="EMBL/GenBank/DDBJ databases">
        <title>Genome sequence of Ponticoccus sp. strain UMTAT08 isolated from clonal culture of toxic dinoflagellate Alexandrium tamiyavanichii.</title>
        <authorList>
            <person name="Gan H.Y."/>
            <person name="Muhd D.-D."/>
            <person name="Mohd Noor M.E."/>
            <person name="Yeong Y.S."/>
            <person name="Usup G."/>
        </authorList>
    </citation>
    <scope>NUCLEOTIDE SEQUENCE [LARGE SCALE GENOMIC DNA]</scope>
    <source>
        <strain evidence="6 7">UMTAT08</strain>
    </source>
</reference>
<dbReference type="GO" id="GO:0022904">
    <property type="term" value="P:respiratory electron transport chain"/>
    <property type="evidence" value="ECO:0007669"/>
    <property type="project" value="TreeGrafter"/>
</dbReference>
<keyword evidence="4" id="KW-0560">Oxidoreductase</keyword>
<dbReference type="InterPro" id="IPR004113">
    <property type="entry name" value="FAD-bd_oxidored_4_C"/>
</dbReference>
<keyword evidence="7" id="KW-1185">Reference proteome</keyword>
<dbReference type="InterPro" id="IPR016169">
    <property type="entry name" value="FAD-bd_PCMH_sub2"/>
</dbReference>
<organism evidence="6 7">
    <name type="scientific">Mameliella alba</name>
    <dbReference type="NCBI Taxonomy" id="561184"/>
    <lineage>
        <taxon>Bacteria</taxon>
        <taxon>Pseudomonadati</taxon>
        <taxon>Pseudomonadota</taxon>
        <taxon>Alphaproteobacteria</taxon>
        <taxon>Rhodobacterales</taxon>
        <taxon>Roseobacteraceae</taxon>
        <taxon>Mameliella</taxon>
    </lineage>
</organism>
<dbReference type="InterPro" id="IPR016167">
    <property type="entry name" value="FAD-bd_PCMH_sub1"/>
</dbReference>
<gene>
    <name evidence="6" type="ORF">OA50_03799</name>
</gene>
<dbReference type="OrthoDB" id="9809290at2"/>
<dbReference type="InterPro" id="IPR016164">
    <property type="entry name" value="FAD-linked_Oxase-like_C"/>
</dbReference>
<evidence type="ECO:0000256" key="2">
    <source>
        <dbReference type="ARBA" id="ARBA00022630"/>
    </source>
</evidence>
<dbReference type="Gene3D" id="3.30.70.2740">
    <property type="match status" value="1"/>
</dbReference>
<accession>A0A0B3RU67</accession>
<dbReference type="AlphaFoldDB" id="A0A0B3RU67"/>
<feature type="domain" description="FAD-binding PCMH-type" evidence="5">
    <location>
        <begin position="26"/>
        <end position="205"/>
    </location>
</feature>
<dbReference type="GO" id="GO:0016491">
    <property type="term" value="F:oxidoreductase activity"/>
    <property type="evidence" value="ECO:0007669"/>
    <property type="project" value="UniProtKB-KW"/>
</dbReference>
<protein>
    <submittedName>
        <fullName evidence="6">FAD linked oxidase domain protein</fullName>
    </submittedName>
</protein>